<dbReference type="Gene3D" id="1.25.40.80">
    <property type="match status" value="1"/>
</dbReference>
<feature type="site" description="Electron transfer via tryptophanyl radical" evidence="9">
    <location>
        <position position="385"/>
    </location>
</feature>
<evidence type="ECO:0000256" key="7">
    <source>
        <dbReference type="ARBA" id="ARBA00033999"/>
    </source>
</evidence>
<dbReference type="InterPro" id="IPR036155">
    <property type="entry name" value="Crypto/Photolyase_N_sf"/>
</dbReference>
<dbReference type="SUPFAM" id="SSF52425">
    <property type="entry name" value="Cryptochrome/photolyase, N-terminal domain"/>
    <property type="match status" value="1"/>
</dbReference>
<dbReference type="PANTHER" id="PTHR11455:SF9">
    <property type="entry name" value="CRYPTOCHROME CIRCADIAN CLOCK 5 ISOFORM X1"/>
    <property type="match status" value="1"/>
</dbReference>
<keyword evidence="5 8" id="KW-0274">FAD</keyword>
<dbReference type="InterPro" id="IPR014729">
    <property type="entry name" value="Rossmann-like_a/b/a_fold"/>
</dbReference>
<dbReference type="SUPFAM" id="SSF48173">
    <property type="entry name" value="Cryptochrome/photolyase FAD-binding domain"/>
    <property type="match status" value="1"/>
</dbReference>
<evidence type="ECO:0000256" key="5">
    <source>
        <dbReference type="ARBA" id="ARBA00022827"/>
    </source>
</evidence>
<dbReference type="Gene3D" id="1.10.579.10">
    <property type="entry name" value="DNA Cyclobutane Dipyrimidine Photolyase, subunit A, domain 3"/>
    <property type="match status" value="1"/>
</dbReference>
<keyword evidence="6 10" id="KW-0157">Chromophore</keyword>
<feature type="binding site" evidence="8">
    <location>
        <position position="225"/>
    </location>
    <ligand>
        <name>FAD</name>
        <dbReference type="ChEBI" id="CHEBI:57692"/>
    </ligand>
</feature>
<dbReference type="GO" id="GO:0003677">
    <property type="term" value="F:DNA binding"/>
    <property type="evidence" value="ECO:0007669"/>
    <property type="project" value="TreeGrafter"/>
</dbReference>
<comment type="catalytic activity">
    <reaction evidence="7">
        <text>cyclobutadipyrimidine (in DNA) = 2 pyrimidine residues (in DNA).</text>
        <dbReference type="EC" id="4.1.99.3"/>
    </reaction>
</comment>
<dbReference type="GO" id="GO:0003904">
    <property type="term" value="F:deoxyribodipyrimidine photo-lyase activity"/>
    <property type="evidence" value="ECO:0007669"/>
    <property type="project" value="UniProtKB-EC"/>
</dbReference>
<dbReference type="FunFam" id="1.10.579.10:FF:000003">
    <property type="entry name" value="Deoxyribodipyrimidine photo-lyase"/>
    <property type="match status" value="1"/>
</dbReference>
<gene>
    <name evidence="12" type="ORF">ICT70_04230</name>
</gene>
<dbReference type="InterPro" id="IPR005101">
    <property type="entry name" value="Cryptochr/Photolyase_FAD-bd"/>
</dbReference>
<dbReference type="EC" id="4.1.99.3" evidence="2"/>
<dbReference type="PROSITE" id="PS51645">
    <property type="entry name" value="PHR_CRY_ALPHA_BETA"/>
    <property type="match status" value="1"/>
</dbReference>
<feature type="binding site" evidence="8">
    <location>
        <begin position="237"/>
        <end position="241"/>
    </location>
    <ligand>
        <name>FAD</name>
        <dbReference type="ChEBI" id="CHEBI:57692"/>
    </ligand>
</feature>
<accession>A0A8J6UKS1</accession>
<dbReference type="GO" id="GO:0009416">
    <property type="term" value="P:response to light stimulus"/>
    <property type="evidence" value="ECO:0007669"/>
    <property type="project" value="TreeGrafter"/>
</dbReference>
<dbReference type="PANTHER" id="PTHR11455">
    <property type="entry name" value="CRYPTOCHROME"/>
    <property type="match status" value="1"/>
</dbReference>
<evidence type="ECO:0000256" key="2">
    <source>
        <dbReference type="ARBA" id="ARBA00013149"/>
    </source>
</evidence>
<dbReference type="InterPro" id="IPR006050">
    <property type="entry name" value="DNA_photolyase_N"/>
</dbReference>
<evidence type="ECO:0000256" key="3">
    <source>
        <dbReference type="ARBA" id="ARBA00014046"/>
    </source>
</evidence>
<dbReference type="InterPro" id="IPR036134">
    <property type="entry name" value="Crypto/Photolyase_FAD-like_sf"/>
</dbReference>
<comment type="caution">
    <text evidence="12">The sequence shown here is derived from an EMBL/GenBank/DDBJ whole genome shotgun (WGS) entry which is preliminary data.</text>
</comment>
<comment type="cofactor">
    <cofactor evidence="1">
        <name>(6R)-5,10-methylene-5,6,7,8-tetrahydrofolate</name>
        <dbReference type="ChEBI" id="CHEBI:15636"/>
    </cofactor>
</comment>
<proteinExistence type="inferred from homology"/>
<dbReference type="Pfam" id="PF00875">
    <property type="entry name" value="DNA_photolyase"/>
    <property type="match status" value="1"/>
</dbReference>
<evidence type="ECO:0000256" key="9">
    <source>
        <dbReference type="PIRSR" id="PIRSR602081-2"/>
    </source>
</evidence>
<dbReference type="InterPro" id="IPR018394">
    <property type="entry name" value="DNA_photolyase_1_CS_C"/>
</dbReference>
<dbReference type="InterPro" id="IPR002081">
    <property type="entry name" value="Cryptochrome/DNA_photolyase_1"/>
</dbReference>
<dbReference type="PRINTS" id="PR00147">
    <property type="entry name" value="DNAPHOTLYASE"/>
</dbReference>
<dbReference type="Proteomes" id="UP000632828">
    <property type="component" value="Unassembled WGS sequence"/>
</dbReference>
<dbReference type="GO" id="GO:0071949">
    <property type="term" value="F:FAD binding"/>
    <property type="evidence" value="ECO:0007669"/>
    <property type="project" value="TreeGrafter"/>
</dbReference>
<evidence type="ECO:0000256" key="6">
    <source>
        <dbReference type="ARBA" id="ARBA00022991"/>
    </source>
</evidence>
<dbReference type="Pfam" id="PF03441">
    <property type="entry name" value="FAD_binding_7"/>
    <property type="match status" value="1"/>
</dbReference>
<dbReference type="RefSeq" id="WP_191154137.1">
    <property type="nucleotide sequence ID" value="NZ_JACWUN010000003.1"/>
</dbReference>
<evidence type="ECO:0000256" key="4">
    <source>
        <dbReference type="ARBA" id="ARBA00022630"/>
    </source>
</evidence>
<dbReference type="PROSITE" id="PS00394">
    <property type="entry name" value="DNA_PHOTOLYASES_1_1"/>
    <property type="match status" value="1"/>
</dbReference>
<dbReference type="EMBL" id="JACWUN010000003">
    <property type="protein sequence ID" value="MBD1399872.1"/>
    <property type="molecule type" value="Genomic_DNA"/>
</dbReference>
<feature type="site" description="Electron transfer via tryptophanyl radical" evidence="9">
    <location>
        <position position="362"/>
    </location>
</feature>
<sequence>MIDAPVIFWFRQDLRLADNPGLTAAAQQGAVIPVYILDDEQPGTWRMGSASRWWLHRSLHQLEQQLQGRLLFFAGKAEEILQRLTRAVGAEKVFWNRCYEPWRIERDRRIKETLNQTGIGVQSFNASLLWEPWEVLKGDATPYKVFTPYYRKGCLGRTVPRSPLEQAPALHFYSTTNISDGCPLAALALLPSQPWHKKLEQHWQPGEKGAHQRLNDFIAGGLDGYRQGRDFPALEQTSRLSPHLHFGEISPHQIRQTLLTAAATENISAADLDHFFSELAWREFSYYQLYHNTHLPELPLRAEFQRFPWLKDEEGLRSWQGGLTGYPLVDAGMRELWQTGFMHNRVRMVVGSFLVKNLMLPWQQGESWFWDCLVDADLASNAASWQWVAGCGADAAPYFRIFNPVTQGQKFDPDGAYIRRYLPELAQLPTRYLHAPWTASADMLEQANVRLGVDYPLPIVDLKTSRKRALAAYQMVRQGHIKQP</sequence>
<protein>
    <recommendedName>
        <fullName evidence="3">Deoxyribodipyrimidine photo-lyase</fullName>
        <ecNumber evidence="2">4.1.99.3</ecNumber>
    </recommendedName>
</protein>
<evidence type="ECO:0000259" key="11">
    <source>
        <dbReference type="PROSITE" id="PS51645"/>
    </source>
</evidence>
<reference evidence="12" key="1">
    <citation type="submission" date="2020-09" db="EMBL/GenBank/DDBJ databases">
        <title>Pelobacter alkaliphilus sp. nov., a novel anaerobic arsenate-reducing bacterium from terrestrial mud volcano.</title>
        <authorList>
            <person name="Khomyakova M.A."/>
            <person name="Merkel A.Y."/>
            <person name="Slobodkin A.I."/>
        </authorList>
    </citation>
    <scope>NUCLEOTIDE SEQUENCE</scope>
    <source>
        <strain evidence="12">M08fum</strain>
    </source>
</reference>
<dbReference type="GO" id="GO:0000719">
    <property type="term" value="P:photoreactive repair"/>
    <property type="evidence" value="ECO:0007669"/>
    <property type="project" value="UniProtKB-ARBA"/>
</dbReference>
<feature type="binding site" evidence="8">
    <location>
        <position position="275"/>
    </location>
    <ligand>
        <name>FAD</name>
        <dbReference type="ChEBI" id="CHEBI:57692"/>
    </ligand>
</feature>
<evidence type="ECO:0000313" key="12">
    <source>
        <dbReference type="EMBL" id="MBD1399872.1"/>
    </source>
</evidence>
<evidence type="ECO:0000256" key="1">
    <source>
        <dbReference type="ARBA" id="ARBA00001932"/>
    </source>
</evidence>
<dbReference type="Gene3D" id="3.40.50.620">
    <property type="entry name" value="HUPs"/>
    <property type="match status" value="1"/>
</dbReference>
<feature type="binding site" evidence="8">
    <location>
        <begin position="375"/>
        <end position="377"/>
    </location>
    <ligand>
        <name>FAD</name>
        <dbReference type="ChEBI" id="CHEBI:57692"/>
    </ligand>
</feature>
<evidence type="ECO:0000256" key="8">
    <source>
        <dbReference type="PIRSR" id="PIRSR602081-1"/>
    </source>
</evidence>
<dbReference type="AlphaFoldDB" id="A0A8J6UKS1"/>
<evidence type="ECO:0000313" key="13">
    <source>
        <dbReference type="Proteomes" id="UP000632828"/>
    </source>
</evidence>
<comment type="similarity">
    <text evidence="10">Belongs to the DNA photolyase family.</text>
</comment>
<feature type="domain" description="Photolyase/cryptochrome alpha/beta" evidence="11">
    <location>
        <begin position="4"/>
        <end position="129"/>
    </location>
</feature>
<comment type="cofactor">
    <cofactor evidence="8">
        <name>FAD</name>
        <dbReference type="ChEBI" id="CHEBI:57692"/>
    </cofactor>
    <text evidence="8">Binds 1 FAD per subunit.</text>
</comment>
<name>A0A8J6UKS1_9BACT</name>
<organism evidence="12 13">
    <name type="scientific">Pelovirga terrestris</name>
    <dbReference type="NCBI Taxonomy" id="2771352"/>
    <lineage>
        <taxon>Bacteria</taxon>
        <taxon>Pseudomonadati</taxon>
        <taxon>Thermodesulfobacteriota</taxon>
        <taxon>Desulfuromonadia</taxon>
        <taxon>Geobacterales</taxon>
        <taxon>Geobacteraceae</taxon>
        <taxon>Pelovirga</taxon>
    </lineage>
</organism>
<evidence type="ECO:0000256" key="10">
    <source>
        <dbReference type="RuleBase" id="RU004182"/>
    </source>
</evidence>
<keyword evidence="4 8" id="KW-0285">Flavoprotein</keyword>
<feature type="site" description="Electron transfer via tryptophanyl radical" evidence="9">
    <location>
        <position position="309"/>
    </location>
</feature>
<keyword evidence="13" id="KW-1185">Reference proteome</keyword>